<dbReference type="GO" id="GO:0016491">
    <property type="term" value="F:oxidoreductase activity"/>
    <property type="evidence" value="ECO:0007669"/>
    <property type="project" value="UniProtKB-KW"/>
</dbReference>
<dbReference type="Pfam" id="PF00941">
    <property type="entry name" value="FAD_binding_5"/>
    <property type="match status" value="1"/>
</dbReference>
<evidence type="ECO:0000256" key="1">
    <source>
        <dbReference type="ARBA" id="ARBA00022630"/>
    </source>
</evidence>
<organism evidence="4 5">
    <name type="scientific">Coprococcus catus</name>
    <dbReference type="NCBI Taxonomy" id="116085"/>
    <lineage>
        <taxon>Bacteria</taxon>
        <taxon>Bacillati</taxon>
        <taxon>Bacillota</taxon>
        <taxon>Clostridia</taxon>
        <taxon>Lachnospirales</taxon>
        <taxon>Lachnospiraceae</taxon>
        <taxon>Coprococcus</taxon>
    </lineage>
</organism>
<dbReference type="Gene3D" id="3.30.465.10">
    <property type="match status" value="1"/>
</dbReference>
<dbReference type="PANTHER" id="PTHR42659">
    <property type="entry name" value="XANTHINE DEHYDROGENASE SUBUNIT C-RELATED"/>
    <property type="match status" value="1"/>
</dbReference>
<protein>
    <submittedName>
        <fullName evidence="4">Xanthine dehydrogenase family protein subunit M</fullName>
    </submittedName>
</protein>
<dbReference type="Proteomes" id="UP000260773">
    <property type="component" value="Unassembled WGS sequence"/>
</dbReference>
<name>A0A3E2TGI0_9FIRM</name>
<accession>A0A3E2TGI0</accession>
<dbReference type="InterPro" id="IPR016169">
    <property type="entry name" value="FAD-bd_PCMH_sub2"/>
</dbReference>
<dbReference type="AlphaFoldDB" id="A0A3E2TGI0"/>
<dbReference type="InterPro" id="IPR016166">
    <property type="entry name" value="FAD-bd_PCMH"/>
</dbReference>
<dbReference type="InterPro" id="IPR005107">
    <property type="entry name" value="CO_DH_flav_C"/>
</dbReference>
<evidence type="ECO:0000313" key="4">
    <source>
        <dbReference type="EMBL" id="RGB75157.1"/>
    </source>
</evidence>
<dbReference type="Gene3D" id="3.30.390.50">
    <property type="entry name" value="CO dehydrogenase flavoprotein, C-terminal domain"/>
    <property type="match status" value="1"/>
</dbReference>
<keyword evidence="1" id="KW-0285">Flavoprotein</keyword>
<dbReference type="PANTHER" id="PTHR42659:SF9">
    <property type="entry name" value="XANTHINE DEHYDROGENASE FAD-BINDING SUBUNIT XDHB-RELATED"/>
    <property type="match status" value="1"/>
</dbReference>
<dbReference type="InterPro" id="IPR002346">
    <property type="entry name" value="Mopterin_DH_FAD-bd"/>
</dbReference>
<sequence length="287" mass="31167">MSQMLIPNTVTEACQMLSSGNRVACAGATNLYVDREKGKYLDRDIVSLHRLKELSGIREEKDGWHIGSLTTFDLIEDAFRGQGSMDALAEAASLVGGPQIRNRGTIGGNILSASPAADTVPVLMALDAVLVLVSETGQRMVSLNGFMKGPGRTAIHQGEILTEIVIPFKTGAARFRKVGKRNALAISIINVAVYMEKEAGRITALTIAIGSAGPTALRAFHTEELLRVWKRPDSEEKWQSLHEEIAIALSEDISPIDDIRATGSYRKTVAANVVLQLVRELWEACEK</sequence>
<dbReference type="SUPFAM" id="SSF55447">
    <property type="entry name" value="CO dehydrogenase flavoprotein C-terminal domain-like"/>
    <property type="match status" value="1"/>
</dbReference>
<comment type="caution">
    <text evidence="4">The sequence shown here is derived from an EMBL/GenBank/DDBJ whole genome shotgun (WGS) entry which is preliminary data.</text>
</comment>
<dbReference type="SUPFAM" id="SSF56176">
    <property type="entry name" value="FAD-binding/transporter-associated domain-like"/>
    <property type="match status" value="1"/>
</dbReference>
<dbReference type="SMART" id="SM01092">
    <property type="entry name" value="CO_deh_flav_C"/>
    <property type="match status" value="1"/>
</dbReference>
<proteinExistence type="predicted"/>
<gene>
    <name evidence="4" type="ORF">DW070_14295</name>
</gene>
<dbReference type="EMBL" id="QVEP01000048">
    <property type="protein sequence ID" value="RGB75157.1"/>
    <property type="molecule type" value="Genomic_DNA"/>
</dbReference>
<evidence type="ECO:0000313" key="5">
    <source>
        <dbReference type="Proteomes" id="UP000260773"/>
    </source>
</evidence>
<dbReference type="GO" id="GO:0071949">
    <property type="term" value="F:FAD binding"/>
    <property type="evidence" value="ECO:0007669"/>
    <property type="project" value="InterPro"/>
</dbReference>
<dbReference type="InterPro" id="IPR036318">
    <property type="entry name" value="FAD-bd_PCMH-like_sf"/>
</dbReference>
<dbReference type="InterPro" id="IPR036683">
    <property type="entry name" value="CO_DH_flav_C_dom_sf"/>
</dbReference>
<feature type="domain" description="FAD-binding PCMH-type" evidence="3">
    <location>
        <begin position="1"/>
        <end position="171"/>
    </location>
</feature>
<evidence type="ECO:0000259" key="3">
    <source>
        <dbReference type="PROSITE" id="PS51387"/>
    </source>
</evidence>
<dbReference type="Pfam" id="PF03450">
    <property type="entry name" value="CO_deh_flav_C"/>
    <property type="match status" value="1"/>
</dbReference>
<dbReference type="RefSeq" id="WP_015514671.1">
    <property type="nucleotide sequence ID" value="NZ_JAQDKA010000005.1"/>
</dbReference>
<dbReference type="InterPro" id="IPR051312">
    <property type="entry name" value="Diverse_Substr_Oxidored"/>
</dbReference>
<reference evidence="4 5" key="1">
    <citation type="submission" date="2018-08" db="EMBL/GenBank/DDBJ databases">
        <title>A genome reference for cultivated species of the human gut microbiota.</title>
        <authorList>
            <person name="Zou Y."/>
            <person name="Xue W."/>
            <person name="Luo G."/>
        </authorList>
    </citation>
    <scope>NUCLEOTIDE SEQUENCE [LARGE SCALE GENOMIC DNA]</scope>
    <source>
        <strain evidence="4 5">AF45-17</strain>
    </source>
</reference>
<evidence type="ECO:0000256" key="2">
    <source>
        <dbReference type="ARBA" id="ARBA00023002"/>
    </source>
</evidence>
<dbReference type="PROSITE" id="PS51387">
    <property type="entry name" value="FAD_PCMH"/>
    <property type="match status" value="1"/>
</dbReference>
<keyword evidence="2" id="KW-0560">Oxidoreductase</keyword>